<gene>
    <name evidence="3" type="ORF">P5G59_18200</name>
</gene>
<sequence>MTAERRLARSGFTLTRDYPAPPERVWDAFAVEQEKLAWWGAGDAIEENREWVFDFRVGGRDVAEAKFHNGPVSRYVATYTDIVEHVRIVTTYDMWLDGEHMSTSVASLEFDPVDGGTRFTHTEHGVFFDRFWADGVGREQGTKGLIEALGRYLTPER</sequence>
<dbReference type="RefSeq" id="WP_301220433.1">
    <property type="nucleotide sequence ID" value="NZ_JAROCB010000005.1"/>
</dbReference>
<dbReference type="InterPro" id="IPR013538">
    <property type="entry name" value="ASHA1/2-like_C"/>
</dbReference>
<dbReference type="EMBL" id="JAROCB010000005">
    <property type="protein sequence ID" value="MDN4599089.1"/>
    <property type="molecule type" value="Genomic_DNA"/>
</dbReference>
<keyword evidence="4" id="KW-1185">Reference proteome</keyword>
<reference evidence="3" key="1">
    <citation type="submission" date="2023-03" db="EMBL/GenBank/DDBJ databases">
        <title>MT1 and MT2 Draft Genomes of Novel Species.</title>
        <authorList>
            <person name="Venkateswaran K."/>
        </authorList>
    </citation>
    <scope>NUCLEOTIDE SEQUENCE</scope>
    <source>
        <strain evidence="3">F6_8S_P_1A</strain>
    </source>
</reference>
<comment type="caution">
    <text evidence="3">The sequence shown here is derived from an EMBL/GenBank/DDBJ whole genome shotgun (WGS) entry which is preliminary data.</text>
</comment>
<protein>
    <submittedName>
        <fullName evidence="3">SRPBCC domain-containing protein</fullName>
    </submittedName>
</protein>
<accession>A0ABT8J1Y7</accession>
<feature type="domain" description="Activator of Hsp90 ATPase homologue 1/2-like C-terminal" evidence="2">
    <location>
        <begin position="20"/>
        <end position="153"/>
    </location>
</feature>
<evidence type="ECO:0000256" key="1">
    <source>
        <dbReference type="ARBA" id="ARBA00006817"/>
    </source>
</evidence>
<evidence type="ECO:0000313" key="4">
    <source>
        <dbReference type="Proteomes" id="UP001174210"/>
    </source>
</evidence>
<dbReference type="Proteomes" id="UP001174210">
    <property type="component" value="Unassembled WGS sequence"/>
</dbReference>
<evidence type="ECO:0000313" key="3">
    <source>
        <dbReference type="EMBL" id="MDN4599089.1"/>
    </source>
</evidence>
<proteinExistence type="inferred from homology"/>
<dbReference type="Gene3D" id="3.30.530.20">
    <property type="match status" value="1"/>
</dbReference>
<name>A0ABT8J1Y7_9MICO</name>
<dbReference type="Pfam" id="PF08327">
    <property type="entry name" value="AHSA1"/>
    <property type="match status" value="1"/>
</dbReference>
<dbReference type="SUPFAM" id="SSF55961">
    <property type="entry name" value="Bet v1-like"/>
    <property type="match status" value="1"/>
</dbReference>
<evidence type="ECO:0000259" key="2">
    <source>
        <dbReference type="Pfam" id="PF08327"/>
    </source>
</evidence>
<comment type="similarity">
    <text evidence="1">Belongs to the AHA1 family.</text>
</comment>
<organism evidence="3 4">
    <name type="scientific">Leifsonia virtsii</name>
    <dbReference type="NCBI Taxonomy" id="3035915"/>
    <lineage>
        <taxon>Bacteria</taxon>
        <taxon>Bacillati</taxon>
        <taxon>Actinomycetota</taxon>
        <taxon>Actinomycetes</taxon>
        <taxon>Micrococcales</taxon>
        <taxon>Microbacteriaceae</taxon>
        <taxon>Leifsonia</taxon>
    </lineage>
</organism>
<dbReference type="InterPro" id="IPR023393">
    <property type="entry name" value="START-like_dom_sf"/>
</dbReference>